<dbReference type="AlphaFoldDB" id="A0A8H7DX60"/>
<dbReference type="PANTHER" id="PTHR48182">
    <property type="entry name" value="PROTEIN SERAC1"/>
    <property type="match status" value="1"/>
</dbReference>
<evidence type="ECO:0000256" key="2">
    <source>
        <dbReference type="ARBA" id="ARBA00004240"/>
    </source>
</evidence>
<sequence length="507" mass="56704">MQPNNHADKSNSHLSQTRSDTSLQRTSLAESPSSHTERSTQTRRTSPAGTSRGQASQARPTESRETLSNSNHGPASGLTPRLQRKGLVECHTNPSQTSGLLQRECRTNLSQAGSESSSRRNSPAMSTYSDRARTAPATATEMETATGRRCLDPPQAGSATSRSAPSANPSRSNKEKVKVRKDTFTTLADCDNPVADVIFIHGLGGHPKWSWTGYRKLDPKQPLPEKEKVQTNCLGLRKREKIFWPEELLSADRKDIRILTYGYDSHVVKCIPRPVNKMGIADHGQSLLQDIVSHRRRFNIPRERPIIFVAHSFGGLVVIQALIRSWREDSEDDMKAVCKATYATIFFGTPHRGSDDAAWCQCYGCLASALMCDANTRNAEQMNSRFHGSKLPELTQEFRKVAAVNFIRIKSFSETQGKIGCACLNGLMVDRYSSLLNSADEDHEFINANHTYMNKFGKHEDKGYEQFLSALKHIIEIEIPNRRTKKGLSTHLQTQQQQQHQQVSVRM</sequence>
<evidence type="ECO:0000256" key="7">
    <source>
        <dbReference type="SAM" id="MobiDB-lite"/>
    </source>
</evidence>
<comment type="subcellular location">
    <subcellularLocation>
        <location evidence="2">Endoplasmic reticulum</location>
    </subcellularLocation>
    <subcellularLocation>
        <location evidence="3">Membrane</location>
    </subcellularLocation>
    <subcellularLocation>
        <location evidence="1">Mitochondrion</location>
    </subcellularLocation>
</comment>
<feature type="compositionally biased region" description="Polar residues" evidence="7">
    <location>
        <begin position="12"/>
        <end position="34"/>
    </location>
</feature>
<keyword evidence="9" id="KW-1185">Reference proteome</keyword>
<reference evidence="8" key="1">
    <citation type="submission" date="2020-02" db="EMBL/GenBank/DDBJ databases">
        <authorList>
            <person name="Palmer J.M."/>
        </authorList>
    </citation>
    <scope>NUCLEOTIDE SEQUENCE</scope>
    <source>
        <strain evidence="8">EPUS1.4</strain>
        <tissue evidence="8">Thallus</tissue>
    </source>
</reference>
<dbReference type="Proteomes" id="UP000606974">
    <property type="component" value="Unassembled WGS sequence"/>
</dbReference>
<evidence type="ECO:0000256" key="4">
    <source>
        <dbReference type="ARBA" id="ARBA00022824"/>
    </source>
</evidence>
<evidence type="ECO:0000313" key="9">
    <source>
        <dbReference type="Proteomes" id="UP000606974"/>
    </source>
</evidence>
<keyword evidence="5" id="KW-0496">Mitochondrion</keyword>
<evidence type="ECO:0000256" key="3">
    <source>
        <dbReference type="ARBA" id="ARBA00004370"/>
    </source>
</evidence>
<dbReference type="PANTHER" id="PTHR48182:SF2">
    <property type="entry name" value="PROTEIN SERAC1"/>
    <property type="match status" value="1"/>
</dbReference>
<dbReference type="InterPro" id="IPR029058">
    <property type="entry name" value="AB_hydrolase_fold"/>
</dbReference>
<keyword evidence="6" id="KW-0472">Membrane</keyword>
<dbReference type="GO" id="GO:0016020">
    <property type="term" value="C:membrane"/>
    <property type="evidence" value="ECO:0007669"/>
    <property type="project" value="UniProtKB-SubCell"/>
</dbReference>
<feature type="compositionally biased region" description="Low complexity" evidence="7">
    <location>
        <begin position="489"/>
        <end position="507"/>
    </location>
</feature>
<feature type="compositionally biased region" description="Low complexity" evidence="7">
    <location>
        <begin position="161"/>
        <end position="171"/>
    </location>
</feature>
<feature type="compositionally biased region" description="Basic and acidic residues" evidence="7">
    <location>
        <begin position="1"/>
        <end position="11"/>
    </location>
</feature>
<evidence type="ECO:0008006" key="10">
    <source>
        <dbReference type="Google" id="ProtNLM"/>
    </source>
</evidence>
<feature type="region of interest" description="Disordered" evidence="7">
    <location>
        <begin position="1"/>
        <end position="178"/>
    </location>
</feature>
<evidence type="ECO:0000313" key="8">
    <source>
        <dbReference type="EMBL" id="KAF7502644.1"/>
    </source>
</evidence>
<proteinExistence type="predicted"/>
<gene>
    <name evidence="8" type="ORF">GJ744_005398</name>
</gene>
<feature type="compositionally biased region" description="Polar residues" evidence="7">
    <location>
        <begin position="42"/>
        <end position="73"/>
    </location>
</feature>
<protein>
    <recommendedName>
        <fullName evidence="10">DUF676 domain-containing protein</fullName>
    </recommendedName>
</protein>
<dbReference type="GO" id="GO:0005739">
    <property type="term" value="C:mitochondrion"/>
    <property type="evidence" value="ECO:0007669"/>
    <property type="project" value="UniProtKB-SubCell"/>
</dbReference>
<organism evidence="8 9">
    <name type="scientific">Endocarpon pusillum</name>
    <dbReference type="NCBI Taxonomy" id="364733"/>
    <lineage>
        <taxon>Eukaryota</taxon>
        <taxon>Fungi</taxon>
        <taxon>Dikarya</taxon>
        <taxon>Ascomycota</taxon>
        <taxon>Pezizomycotina</taxon>
        <taxon>Eurotiomycetes</taxon>
        <taxon>Chaetothyriomycetidae</taxon>
        <taxon>Verrucariales</taxon>
        <taxon>Verrucariaceae</taxon>
        <taxon>Endocarpon</taxon>
    </lineage>
</organism>
<comment type="caution">
    <text evidence="8">The sequence shown here is derived from an EMBL/GenBank/DDBJ whole genome shotgun (WGS) entry which is preliminary data.</text>
</comment>
<evidence type="ECO:0000256" key="6">
    <source>
        <dbReference type="ARBA" id="ARBA00023136"/>
    </source>
</evidence>
<evidence type="ECO:0000256" key="1">
    <source>
        <dbReference type="ARBA" id="ARBA00004173"/>
    </source>
</evidence>
<dbReference type="OrthoDB" id="4115537at2759"/>
<name>A0A8H7DX60_9EURO</name>
<dbReference type="Gene3D" id="3.40.50.1820">
    <property type="entry name" value="alpha/beta hydrolase"/>
    <property type="match status" value="1"/>
</dbReference>
<evidence type="ECO:0000256" key="5">
    <source>
        <dbReference type="ARBA" id="ARBA00023128"/>
    </source>
</evidence>
<keyword evidence="4" id="KW-0256">Endoplasmic reticulum</keyword>
<dbReference type="InterPro" id="IPR052374">
    <property type="entry name" value="SERAC1"/>
</dbReference>
<feature type="region of interest" description="Disordered" evidence="7">
    <location>
        <begin position="486"/>
        <end position="507"/>
    </location>
</feature>
<dbReference type="SUPFAM" id="SSF53474">
    <property type="entry name" value="alpha/beta-Hydrolases"/>
    <property type="match status" value="1"/>
</dbReference>
<dbReference type="EMBL" id="JAACFV010000231">
    <property type="protein sequence ID" value="KAF7502644.1"/>
    <property type="molecule type" value="Genomic_DNA"/>
</dbReference>
<feature type="compositionally biased region" description="Polar residues" evidence="7">
    <location>
        <begin position="107"/>
        <end position="129"/>
    </location>
</feature>
<feature type="compositionally biased region" description="Low complexity" evidence="7">
    <location>
        <begin position="134"/>
        <end position="148"/>
    </location>
</feature>
<dbReference type="GO" id="GO:0005783">
    <property type="term" value="C:endoplasmic reticulum"/>
    <property type="evidence" value="ECO:0007669"/>
    <property type="project" value="UniProtKB-SubCell"/>
</dbReference>
<accession>A0A8H7DX60</accession>